<dbReference type="InParanoid" id="A0A2P5FN48"/>
<dbReference type="Proteomes" id="UP000237000">
    <property type="component" value="Unassembled WGS sequence"/>
</dbReference>
<sequence length="69" mass="8072">MVVLDVEWGQNDEIGHEEPQICAQNSVNELREIDTRRAVLLRPVVRELLWPEFGLGSTLMADDWRRNRV</sequence>
<comment type="caution">
    <text evidence="1">The sequence shown here is derived from an EMBL/GenBank/DDBJ whole genome shotgun (WGS) entry which is preliminary data.</text>
</comment>
<evidence type="ECO:0000313" key="2">
    <source>
        <dbReference type="Proteomes" id="UP000237000"/>
    </source>
</evidence>
<reference evidence="2" key="1">
    <citation type="submission" date="2016-06" db="EMBL/GenBank/DDBJ databases">
        <title>Parallel loss of symbiosis genes in relatives of nitrogen-fixing non-legume Parasponia.</title>
        <authorList>
            <person name="Van Velzen R."/>
            <person name="Holmer R."/>
            <person name="Bu F."/>
            <person name="Rutten L."/>
            <person name="Van Zeijl A."/>
            <person name="Liu W."/>
            <person name="Santuari L."/>
            <person name="Cao Q."/>
            <person name="Sharma T."/>
            <person name="Shen D."/>
            <person name="Roswanjaya Y."/>
            <person name="Wardhani T."/>
            <person name="Kalhor M.S."/>
            <person name="Jansen J."/>
            <person name="Van den Hoogen J."/>
            <person name="Gungor B."/>
            <person name="Hartog M."/>
            <person name="Hontelez J."/>
            <person name="Verver J."/>
            <person name="Yang W.-C."/>
            <person name="Schijlen E."/>
            <person name="Repin R."/>
            <person name="Schilthuizen M."/>
            <person name="Schranz E."/>
            <person name="Heidstra R."/>
            <person name="Miyata K."/>
            <person name="Fedorova E."/>
            <person name="Kohlen W."/>
            <person name="Bisseling T."/>
            <person name="Smit S."/>
            <person name="Geurts R."/>
        </authorList>
    </citation>
    <scope>NUCLEOTIDE SEQUENCE [LARGE SCALE GENOMIC DNA]</scope>
    <source>
        <strain evidence="2">cv. RG33-2</strain>
    </source>
</reference>
<protein>
    <submittedName>
        <fullName evidence="1">Uncharacterized protein</fullName>
    </submittedName>
</protein>
<evidence type="ECO:0000313" key="1">
    <source>
        <dbReference type="EMBL" id="PON99222.1"/>
    </source>
</evidence>
<accession>A0A2P5FN48</accession>
<dbReference type="AlphaFoldDB" id="A0A2P5FN48"/>
<organism evidence="1 2">
    <name type="scientific">Trema orientale</name>
    <name type="common">Charcoal tree</name>
    <name type="synonym">Celtis orientalis</name>
    <dbReference type="NCBI Taxonomy" id="63057"/>
    <lineage>
        <taxon>Eukaryota</taxon>
        <taxon>Viridiplantae</taxon>
        <taxon>Streptophyta</taxon>
        <taxon>Embryophyta</taxon>
        <taxon>Tracheophyta</taxon>
        <taxon>Spermatophyta</taxon>
        <taxon>Magnoliopsida</taxon>
        <taxon>eudicotyledons</taxon>
        <taxon>Gunneridae</taxon>
        <taxon>Pentapetalae</taxon>
        <taxon>rosids</taxon>
        <taxon>fabids</taxon>
        <taxon>Rosales</taxon>
        <taxon>Cannabaceae</taxon>
        <taxon>Trema</taxon>
    </lineage>
</organism>
<dbReference type="EMBL" id="JXTC01000020">
    <property type="protein sequence ID" value="PON99222.1"/>
    <property type="molecule type" value="Genomic_DNA"/>
</dbReference>
<gene>
    <name evidence="1" type="ORF">TorRG33x02_050820</name>
</gene>
<keyword evidence="2" id="KW-1185">Reference proteome</keyword>
<proteinExistence type="predicted"/>
<name>A0A2P5FN48_TREOI</name>